<dbReference type="EMBL" id="ADOS01001599">
    <property type="status" value="NOT_ANNOTATED_CDS"/>
    <property type="molecule type" value="Genomic_DNA"/>
</dbReference>
<evidence type="ECO:0000313" key="3">
    <source>
        <dbReference type="Proteomes" id="UP000019132"/>
    </source>
</evidence>
<keyword evidence="1" id="KW-0812">Transmembrane</keyword>
<proteinExistence type="predicted"/>
<dbReference type="InParanoid" id="K3XBY5"/>
<keyword evidence="1" id="KW-1133">Transmembrane helix</keyword>
<reference evidence="2" key="3">
    <citation type="submission" date="2015-02" db="UniProtKB">
        <authorList>
            <consortium name="EnsemblProtists"/>
        </authorList>
    </citation>
    <scope>IDENTIFICATION</scope>
    <source>
        <strain evidence="2">DAOM BR144</strain>
    </source>
</reference>
<dbReference type="AlphaFoldDB" id="K3XBY5"/>
<name>K3XBY5_GLOUD</name>
<feature type="transmembrane region" description="Helical" evidence="1">
    <location>
        <begin position="38"/>
        <end position="54"/>
    </location>
</feature>
<protein>
    <submittedName>
        <fullName evidence="2">Uncharacterized protein</fullName>
    </submittedName>
</protein>
<dbReference type="EnsemblProtists" id="PYU1_T014734">
    <property type="protein sequence ID" value="PYU1_T014734"/>
    <property type="gene ID" value="PYU1_G014703"/>
</dbReference>
<reference evidence="3" key="2">
    <citation type="submission" date="2010-04" db="EMBL/GenBank/DDBJ databases">
        <authorList>
            <person name="Buell R."/>
            <person name="Hamilton J."/>
            <person name="Hostetler J."/>
        </authorList>
    </citation>
    <scope>NUCLEOTIDE SEQUENCE [LARGE SCALE GENOMIC DNA]</scope>
    <source>
        <strain evidence="3">DAOM:BR144</strain>
    </source>
</reference>
<reference evidence="3" key="1">
    <citation type="journal article" date="2010" name="Genome Biol.">
        <title>Genome sequence of the necrotrophic plant pathogen Pythium ultimum reveals original pathogenicity mechanisms and effector repertoire.</title>
        <authorList>
            <person name="Levesque C.A."/>
            <person name="Brouwer H."/>
            <person name="Cano L."/>
            <person name="Hamilton J.P."/>
            <person name="Holt C."/>
            <person name="Huitema E."/>
            <person name="Raffaele S."/>
            <person name="Robideau G.P."/>
            <person name="Thines M."/>
            <person name="Win J."/>
            <person name="Zerillo M.M."/>
            <person name="Beakes G.W."/>
            <person name="Boore J.L."/>
            <person name="Busam D."/>
            <person name="Dumas B."/>
            <person name="Ferriera S."/>
            <person name="Fuerstenberg S.I."/>
            <person name="Gachon C.M."/>
            <person name="Gaulin E."/>
            <person name="Govers F."/>
            <person name="Grenville-Briggs L."/>
            <person name="Horner N."/>
            <person name="Hostetler J."/>
            <person name="Jiang R.H."/>
            <person name="Johnson J."/>
            <person name="Krajaejun T."/>
            <person name="Lin H."/>
            <person name="Meijer H.J."/>
            <person name="Moore B."/>
            <person name="Morris P."/>
            <person name="Phuntmart V."/>
            <person name="Puiu D."/>
            <person name="Shetty J."/>
            <person name="Stajich J.E."/>
            <person name="Tripathy S."/>
            <person name="Wawra S."/>
            <person name="van West P."/>
            <person name="Whitty B.R."/>
            <person name="Coutinho P.M."/>
            <person name="Henrissat B."/>
            <person name="Martin F."/>
            <person name="Thomas P.D."/>
            <person name="Tyler B.M."/>
            <person name="De Vries R.P."/>
            <person name="Kamoun S."/>
            <person name="Yandell M."/>
            <person name="Tisserat N."/>
            <person name="Buell C.R."/>
        </authorList>
    </citation>
    <scope>NUCLEOTIDE SEQUENCE</scope>
    <source>
        <strain evidence="3">DAOM:BR144</strain>
    </source>
</reference>
<sequence>MRAAASTSPRALSLRSMALSLSSSGVLPDVTEIVLDVFAWLVVLLLAVTLYQLHKRRSRRSGYSEIPGSKKIAQDDHVLYSQALMGTKDSWENIPLTSPQRT</sequence>
<dbReference type="eggNOG" id="ENOG502SZ13">
    <property type="taxonomic scope" value="Eukaryota"/>
</dbReference>
<evidence type="ECO:0000256" key="1">
    <source>
        <dbReference type="SAM" id="Phobius"/>
    </source>
</evidence>
<keyword evidence="1" id="KW-0472">Membrane</keyword>
<organism evidence="2 3">
    <name type="scientific">Globisporangium ultimum (strain ATCC 200006 / CBS 805.95 / DAOM BR144)</name>
    <name type="common">Pythium ultimum</name>
    <dbReference type="NCBI Taxonomy" id="431595"/>
    <lineage>
        <taxon>Eukaryota</taxon>
        <taxon>Sar</taxon>
        <taxon>Stramenopiles</taxon>
        <taxon>Oomycota</taxon>
        <taxon>Peronosporomycetes</taxon>
        <taxon>Pythiales</taxon>
        <taxon>Pythiaceae</taxon>
        <taxon>Globisporangium</taxon>
    </lineage>
</organism>
<dbReference type="Proteomes" id="UP000019132">
    <property type="component" value="Unassembled WGS sequence"/>
</dbReference>
<accession>K3XBY5</accession>
<dbReference type="HOGENOM" id="CLU_178880_0_0_1"/>
<evidence type="ECO:0000313" key="2">
    <source>
        <dbReference type="EnsemblProtists" id="PYU1_T014734"/>
    </source>
</evidence>
<keyword evidence="3" id="KW-1185">Reference proteome</keyword>
<dbReference type="VEuPathDB" id="FungiDB:PYU1_G014703"/>